<dbReference type="PANTHER" id="PTHR25466:SF9">
    <property type="entry name" value="FIBRONECTIN TYPE-III DOMAIN-CONTAINING PROTEIN"/>
    <property type="match status" value="1"/>
</dbReference>
<evidence type="ECO:0000256" key="1">
    <source>
        <dbReference type="ARBA" id="ARBA00004251"/>
    </source>
</evidence>
<dbReference type="AlphaFoldDB" id="A0A3P8Q017"/>
<dbReference type="InterPro" id="IPR051713">
    <property type="entry name" value="T-cell_Activation_Regulation"/>
</dbReference>
<feature type="domain" description="Ig-like" evidence="12">
    <location>
        <begin position="27"/>
        <end position="123"/>
    </location>
</feature>
<dbReference type="Gene3D" id="2.60.40.10">
    <property type="entry name" value="Immunoglobulins"/>
    <property type="match status" value="4"/>
</dbReference>
<accession>A0A3P8Q017</accession>
<organism evidence="13 14">
    <name type="scientific">Astatotilapia calliptera</name>
    <name type="common">Eastern happy</name>
    <name type="synonym">Chromis callipterus</name>
    <dbReference type="NCBI Taxonomy" id="8154"/>
    <lineage>
        <taxon>Eukaryota</taxon>
        <taxon>Metazoa</taxon>
        <taxon>Chordata</taxon>
        <taxon>Craniata</taxon>
        <taxon>Vertebrata</taxon>
        <taxon>Euteleostomi</taxon>
        <taxon>Actinopterygii</taxon>
        <taxon>Neopterygii</taxon>
        <taxon>Teleostei</taxon>
        <taxon>Neoteleostei</taxon>
        <taxon>Acanthomorphata</taxon>
        <taxon>Ovalentaria</taxon>
        <taxon>Cichlomorphae</taxon>
        <taxon>Cichliformes</taxon>
        <taxon>Cichlidae</taxon>
        <taxon>African cichlids</taxon>
        <taxon>Pseudocrenilabrinae</taxon>
        <taxon>Haplochromini</taxon>
        <taxon>Astatotilapia</taxon>
    </lineage>
</organism>
<comment type="subcellular location">
    <subcellularLocation>
        <location evidence="1">Cell membrane</location>
        <topology evidence="1">Single-pass type I membrane protein</topology>
    </subcellularLocation>
</comment>
<evidence type="ECO:0000256" key="7">
    <source>
        <dbReference type="ARBA" id="ARBA00023157"/>
    </source>
</evidence>
<feature type="signal peptide" evidence="11">
    <location>
        <begin position="1"/>
        <end position="20"/>
    </location>
</feature>
<reference evidence="13" key="1">
    <citation type="submission" date="2025-08" db="UniProtKB">
        <authorList>
            <consortium name="Ensembl"/>
        </authorList>
    </citation>
    <scope>IDENTIFICATION</scope>
</reference>
<evidence type="ECO:0000256" key="9">
    <source>
        <dbReference type="ARBA" id="ARBA00023180"/>
    </source>
</evidence>
<dbReference type="InterPro" id="IPR013783">
    <property type="entry name" value="Ig-like_fold"/>
</dbReference>
<keyword evidence="9" id="KW-0325">Glycoprotein</keyword>
<evidence type="ECO:0000313" key="13">
    <source>
        <dbReference type="Ensembl" id="ENSACLP00000022640.2"/>
    </source>
</evidence>
<evidence type="ECO:0000256" key="5">
    <source>
        <dbReference type="ARBA" id="ARBA00022989"/>
    </source>
</evidence>
<dbReference type="GeneTree" id="ENSGT00940000165931"/>
<evidence type="ECO:0000256" key="8">
    <source>
        <dbReference type="ARBA" id="ARBA00023170"/>
    </source>
</evidence>
<dbReference type="InterPro" id="IPR003599">
    <property type="entry name" value="Ig_sub"/>
</dbReference>
<keyword evidence="7" id="KW-1015">Disulfide bond</keyword>
<dbReference type="Pfam" id="PF07686">
    <property type="entry name" value="V-set"/>
    <property type="match status" value="4"/>
</dbReference>
<dbReference type="Ensembl" id="ENSACLT00000023173.2">
    <property type="protein sequence ID" value="ENSACLP00000022640.2"/>
    <property type="gene ID" value="ENSACLG00000038999.1"/>
</dbReference>
<evidence type="ECO:0000256" key="10">
    <source>
        <dbReference type="ARBA" id="ARBA00023319"/>
    </source>
</evidence>
<reference evidence="13" key="2">
    <citation type="submission" date="2025-09" db="UniProtKB">
        <authorList>
            <consortium name="Ensembl"/>
        </authorList>
    </citation>
    <scope>IDENTIFICATION</scope>
</reference>
<evidence type="ECO:0000256" key="4">
    <source>
        <dbReference type="ARBA" id="ARBA00022729"/>
    </source>
</evidence>
<dbReference type="SMART" id="SM00408">
    <property type="entry name" value="IGc2"/>
    <property type="match status" value="3"/>
</dbReference>
<evidence type="ECO:0000256" key="2">
    <source>
        <dbReference type="ARBA" id="ARBA00022475"/>
    </source>
</evidence>
<dbReference type="SUPFAM" id="SSF48726">
    <property type="entry name" value="Immunoglobulin"/>
    <property type="match status" value="4"/>
</dbReference>
<dbReference type="GO" id="GO:0071222">
    <property type="term" value="P:cellular response to lipopolysaccharide"/>
    <property type="evidence" value="ECO:0007669"/>
    <property type="project" value="TreeGrafter"/>
</dbReference>
<dbReference type="Proteomes" id="UP000265100">
    <property type="component" value="Unplaced"/>
</dbReference>
<evidence type="ECO:0000256" key="6">
    <source>
        <dbReference type="ARBA" id="ARBA00023136"/>
    </source>
</evidence>
<feature type="domain" description="Ig-like" evidence="12">
    <location>
        <begin position="308"/>
        <end position="399"/>
    </location>
</feature>
<dbReference type="STRING" id="8154.ENSACLP00000022640"/>
<dbReference type="GO" id="GO:0042130">
    <property type="term" value="P:negative regulation of T cell proliferation"/>
    <property type="evidence" value="ECO:0007669"/>
    <property type="project" value="TreeGrafter"/>
</dbReference>
<dbReference type="GO" id="GO:0007166">
    <property type="term" value="P:cell surface receptor signaling pathway"/>
    <property type="evidence" value="ECO:0007669"/>
    <property type="project" value="TreeGrafter"/>
</dbReference>
<keyword evidence="8" id="KW-0675">Receptor</keyword>
<sequence length="487" mass="55361">MSAVTASLCSALVFVVFVSADQEMITAESGQDVTLTCRAPNNKFIGVEWSRADLGDEYVLLYRNGQYVPYYQHPSFKNRVDLQDRQMKDGDVSLILKDVMINYAGTYKCRVFMAETDSSQLISIISLRVDPPDLEMITAESGQDVTLPCRAPNKKIIVLRWSRADLEPKYMLSYWNGHFDPDLQHPSFMNRVDLQDRQMKDGDLSLILKDVTINDAGTYRCRVFMAETHSWQLISIISLSVVVPPDLQHPSFKNRVDLQHRQKKDGDVSLILKDVTINDAGTYECRVFMAETDLLKLISIISLRVVPPEQKTITAESGQDVTLTCRAPNNNILVLEWSRADLGDDYVLLYRDGHFDPHDQHPSFKNRVDLQDRQMKDGDVSLILKDVTINDTGTYECRVFMGETHLLKLISIISIISLRVVDPPGECVIRGEAASWLLMLVCCMDQLEDVRGRLSRGLLSLPYYVHLLSARCFLWKLTSCSFSHNLH</sequence>
<dbReference type="InterPro" id="IPR036179">
    <property type="entry name" value="Ig-like_dom_sf"/>
</dbReference>
<dbReference type="GO" id="GO:0042102">
    <property type="term" value="P:positive regulation of T cell proliferation"/>
    <property type="evidence" value="ECO:0007669"/>
    <property type="project" value="TreeGrafter"/>
</dbReference>
<keyword evidence="5" id="KW-1133">Transmembrane helix</keyword>
<keyword evidence="14" id="KW-1185">Reference proteome</keyword>
<evidence type="ECO:0000259" key="12">
    <source>
        <dbReference type="PROSITE" id="PS50835"/>
    </source>
</evidence>
<keyword evidence="3" id="KW-0812">Transmembrane</keyword>
<proteinExistence type="predicted"/>
<evidence type="ECO:0000256" key="11">
    <source>
        <dbReference type="SAM" id="SignalP"/>
    </source>
</evidence>
<keyword evidence="2" id="KW-1003">Cell membrane</keyword>
<dbReference type="SMART" id="SM00406">
    <property type="entry name" value="IGv"/>
    <property type="match status" value="3"/>
</dbReference>
<feature type="chain" id="PRO_5044317724" description="Ig-like domain-containing protein" evidence="11">
    <location>
        <begin position="21"/>
        <end position="487"/>
    </location>
</feature>
<dbReference type="GO" id="GO:0006955">
    <property type="term" value="P:immune response"/>
    <property type="evidence" value="ECO:0007669"/>
    <property type="project" value="TreeGrafter"/>
</dbReference>
<evidence type="ECO:0000256" key="3">
    <source>
        <dbReference type="ARBA" id="ARBA00022692"/>
    </source>
</evidence>
<name>A0A3P8Q017_ASTCA</name>
<dbReference type="GO" id="GO:0031295">
    <property type="term" value="P:T cell costimulation"/>
    <property type="evidence" value="ECO:0007669"/>
    <property type="project" value="TreeGrafter"/>
</dbReference>
<evidence type="ECO:0000313" key="14">
    <source>
        <dbReference type="Proteomes" id="UP000265100"/>
    </source>
</evidence>
<dbReference type="InterPro" id="IPR013106">
    <property type="entry name" value="Ig_V-set"/>
</dbReference>
<feature type="domain" description="Ig-like" evidence="12">
    <location>
        <begin position="132"/>
        <end position="223"/>
    </location>
</feature>
<dbReference type="PANTHER" id="PTHR25466">
    <property type="entry name" value="T-LYMPHOCYTE ACTIVATION ANTIGEN"/>
    <property type="match status" value="1"/>
</dbReference>
<keyword evidence="4 11" id="KW-0732">Signal</keyword>
<dbReference type="Bgee" id="ENSACLG00000015367">
    <property type="expression patterns" value="Expressed in zone of skin and 8 other cell types or tissues"/>
</dbReference>
<dbReference type="InterPro" id="IPR003598">
    <property type="entry name" value="Ig_sub2"/>
</dbReference>
<keyword evidence="6" id="KW-0472">Membrane</keyword>
<dbReference type="SMART" id="SM00409">
    <property type="entry name" value="IG"/>
    <property type="match status" value="3"/>
</dbReference>
<dbReference type="GO" id="GO:0009897">
    <property type="term" value="C:external side of plasma membrane"/>
    <property type="evidence" value="ECO:0007669"/>
    <property type="project" value="TreeGrafter"/>
</dbReference>
<dbReference type="PROSITE" id="PS50835">
    <property type="entry name" value="IG_LIKE"/>
    <property type="match status" value="3"/>
</dbReference>
<dbReference type="InterPro" id="IPR007110">
    <property type="entry name" value="Ig-like_dom"/>
</dbReference>
<keyword evidence="10" id="KW-0393">Immunoglobulin domain</keyword>
<protein>
    <recommendedName>
        <fullName evidence="12">Ig-like domain-containing protein</fullName>
    </recommendedName>
</protein>